<sequence length="233" mass="26861">MQLFLLHFAGGSIYSFDFLKKHIKTDIQFIPLELPGRGKRSVEKLIRNKKEAVEDYFNQIIKLRNQSPFVIYGHSMGATLGLSLVSKLEHEGHFPEQIIVTGNAGPGAKEKRKITKHLLGDSEFKEELRKLGGVPEEVLLNDELYSYFSPIIRADFECLENDMSFENEIMIQTPLYAIMGHEEETSPEIENWNRFTGSRFKHKILEGNHFFIYNHPEEISKVLRSSFLKLSDA</sequence>
<feature type="domain" description="Thioesterase" evidence="2">
    <location>
        <begin position="2"/>
        <end position="223"/>
    </location>
</feature>
<evidence type="ECO:0000313" key="4">
    <source>
        <dbReference type="Proteomes" id="UP001430919"/>
    </source>
</evidence>
<name>A0ABS8MPG0_9FLAO</name>
<evidence type="ECO:0000313" key="3">
    <source>
        <dbReference type="EMBL" id="MCC9070528.1"/>
    </source>
</evidence>
<dbReference type="Proteomes" id="UP001430919">
    <property type="component" value="Unassembled WGS sequence"/>
</dbReference>
<organism evidence="3 4">
    <name type="scientific">Flavobacterium pisciphilum</name>
    <dbReference type="NCBI Taxonomy" id="2893755"/>
    <lineage>
        <taxon>Bacteria</taxon>
        <taxon>Pseudomonadati</taxon>
        <taxon>Bacteroidota</taxon>
        <taxon>Flavobacteriia</taxon>
        <taxon>Flavobacteriales</taxon>
        <taxon>Flavobacteriaceae</taxon>
        <taxon>Flavobacterium</taxon>
    </lineage>
</organism>
<reference evidence="3" key="1">
    <citation type="submission" date="2021-11" db="EMBL/GenBank/DDBJ databases">
        <title>Description of novel Flavobacterium species.</title>
        <authorList>
            <person name="Saticioglu I.B."/>
            <person name="Ay H."/>
            <person name="Altun S."/>
            <person name="Duman M."/>
        </authorList>
    </citation>
    <scope>NUCLEOTIDE SEQUENCE</scope>
    <source>
        <strain evidence="3">F-65</strain>
    </source>
</reference>
<dbReference type="RefSeq" id="WP_229987260.1">
    <property type="nucleotide sequence ID" value="NZ_JAJJMO010000001.1"/>
</dbReference>
<dbReference type="EMBL" id="JAJJMO010000001">
    <property type="protein sequence ID" value="MCC9070528.1"/>
    <property type="molecule type" value="Genomic_DNA"/>
</dbReference>
<comment type="similarity">
    <text evidence="1">Belongs to the thioesterase family.</text>
</comment>
<keyword evidence="4" id="KW-1185">Reference proteome</keyword>
<proteinExistence type="inferred from homology"/>
<protein>
    <submittedName>
        <fullName evidence="3">Thioesterase domain-containing protein</fullName>
    </submittedName>
</protein>
<accession>A0ABS8MPG0</accession>
<gene>
    <name evidence="3" type="ORF">LNQ49_02800</name>
</gene>
<dbReference type="SUPFAM" id="SSF53474">
    <property type="entry name" value="alpha/beta-Hydrolases"/>
    <property type="match status" value="1"/>
</dbReference>
<dbReference type="PANTHER" id="PTHR11487">
    <property type="entry name" value="THIOESTERASE"/>
    <property type="match status" value="1"/>
</dbReference>
<evidence type="ECO:0000259" key="2">
    <source>
        <dbReference type="Pfam" id="PF00975"/>
    </source>
</evidence>
<dbReference type="Gene3D" id="3.40.50.1820">
    <property type="entry name" value="alpha/beta hydrolase"/>
    <property type="match status" value="1"/>
</dbReference>
<dbReference type="InterPro" id="IPR029058">
    <property type="entry name" value="AB_hydrolase_fold"/>
</dbReference>
<comment type="caution">
    <text evidence="3">The sequence shown here is derived from an EMBL/GenBank/DDBJ whole genome shotgun (WGS) entry which is preliminary data.</text>
</comment>
<dbReference type="InterPro" id="IPR012223">
    <property type="entry name" value="TEII"/>
</dbReference>
<dbReference type="InterPro" id="IPR001031">
    <property type="entry name" value="Thioesterase"/>
</dbReference>
<evidence type="ECO:0000256" key="1">
    <source>
        <dbReference type="ARBA" id="ARBA00007169"/>
    </source>
</evidence>
<dbReference type="PANTHER" id="PTHR11487:SF0">
    <property type="entry name" value="S-ACYL FATTY ACID SYNTHASE THIOESTERASE, MEDIUM CHAIN"/>
    <property type="match status" value="1"/>
</dbReference>
<dbReference type="Pfam" id="PF00975">
    <property type="entry name" value="Thioesterase"/>
    <property type="match status" value="1"/>
</dbReference>